<evidence type="ECO:0000256" key="3">
    <source>
        <dbReference type="ARBA" id="ARBA00022723"/>
    </source>
</evidence>
<feature type="binding site" evidence="7">
    <location>
        <position position="124"/>
    </location>
    <ligand>
        <name>Zn(2+)</name>
        <dbReference type="ChEBI" id="CHEBI:29105"/>
        <note>catalytic</note>
    </ligand>
</feature>
<dbReference type="GO" id="GO:0004521">
    <property type="term" value="F:RNA endonuclease activity"/>
    <property type="evidence" value="ECO:0007669"/>
    <property type="project" value="UniProtKB-UniRule"/>
</dbReference>
<keyword evidence="7" id="KW-0690">Ribosome biogenesis</keyword>
<keyword evidence="2 7" id="KW-0540">Nuclease</keyword>
<evidence type="ECO:0000256" key="4">
    <source>
        <dbReference type="ARBA" id="ARBA00022759"/>
    </source>
</evidence>
<organism evidence="8 9">
    <name type="scientific">Candidatus Collierbacteria bacterium RIFCSPHIGHO2_01_FULL_50_25</name>
    <dbReference type="NCBI Taxonomy" id="1817722"/>
    <lineage>
        <taxon>Bacteria</taxon>
        <taxon>Candidatus Collieribacteriota</taxon>
    </lineage>
</organism>
<comment type="cofactor">
    <cofactor evidence="7">
        <name>Zn(2+)</name>
        <dbReference type="ChEBI" id="CHEBI:29105"/>
    </cofactor>
    <text evidence="7">Binds 1 zinc ion.</text>
</comment>
<dbReference type="EC" id="3.1.-.-" evidence="7"/>
<dbReference type="PANTHER" id="PTHR46986:SF1">
    <property type="entry name" value="ENDORIBONUCLEASE YBEY, CHLOROPLASTIC"/>
    <property type="match status" value="1"/>
</dbReference>
<dbReference type="Pfam" id="PF02130">
    <property type="entry name" value="YbeY"/>
    <property type="match status" value="1"/>
</dbReference>
<feature type="binding site" evidence="7">
    <location>
        <position position="120"/>
    </location>
    <ligand>
        <name>Zn(2+)</name>
        <dbReference type="ChEBI" id="CHEBI:29105"/>
        <note>catalytic</note>
    </ligand>
</feature>
<dbReference type="AlphaFoldDB" id="A0A1F5EVJ6"/>
<evidence type="ECO:0000313" key="8">
    <source>
        <dbReference type="EMBL" id="OGD71306.1"/>
    </source>
</evidence>
<protein>
    <recommendedName>
        <fullName evidence="7">Endoribonuclease YbeY</fullName>
        <ecNumber evidence="7">3.1.-.-</ecNumber>
    </recommendedName>
</protein>
<proteinExistence type="inferred from homology"/>
<evidence type="ECO:0000256" key="2">
    <source>
        <dbReference type="ARBA" id="ARBA00022722"/>
    </source>
</evidence>
<evidence type="ECO:0000256" key="1">
    <source>
        <dbReference type="ARBA" id="ARBA00010875"/>
    </source>
</evidence>
<name>A0A1F5EVJ6_9BACT</name>
<dbReference type="InterPro" id="IPR002036">
    <property type="entry name" value="YbeY"/>
</dbReference>
<comment type="subcellular location">
    <subcellularLocation>
        <location evidence="7">Cytoplasm</location>
    </subcellularLocation>
</comment>
<evidence type="ECO:0000256" key="5">
    <source>
        <dbReference type="ARBA" id="ARBA00022801"/>
    </source>
</evidence>
<sequence length="131" mass="14863">MASKLSLTLTVKADSRYRFDRKKIRAGVLTVLGQQGIKQPVELSLMVVGERKIRELEKKFFGEDKVTDVLSFPQMEGQNVPGEEKTLTLGDVVVCYPQAKRQALRFNRLLDDEIEFLTCHGVLHLLGVHHD</sequence>
<dbReference type="STRING" id="1817722.A2703_03345"/>
<dbReference type="InterPro" id="IPR023091">
    <property type="entry name" value="MetalPrtase_cat_dom_sf_prd"/>
</dbReference>
<dbReference type="HAMAP" id="MF_00009">
    <property type="entry name" value="Endoribonucl_YbeY"/>
    <property type="match status" value="1"/>
</dbReference>
<keyword evidence="6 7" id="KW-0862">Zinc</keyword>
<dbReference type="EMBL" id="MFAG01000036">
    <property type="protein sequence ID" value="OGD71306.1"/>
    <property type="molecule type" value="Genomic_DNA"/>
</dbReference>
<reference evidence="8 9" key="1">
    <citation type="journal article" date="2016" name="Nat. Commun.">
        <title>Thousands of microbial genomes shed light on interconnected biogeochemical processes in an aquifer system.</title>
        <authorList>
            <person name="Anantharaman K."/>
            <person name="Brown C.T."/>
            <person name="Hug L.A."/>
            <person name="Sharon I."/>
            <person name="Castelle C.J."/>
            <person name="Probst A.J."/>
            <person name="Thomas B.C."/>
            <person name="Singh A."/>
            <person name="Wilkins M.J."/>
            <person name="Karaoz U."/>
            <person name="Brodie E.L."/>
            <person name="Williams K.H."/>
            <person name="Hubbard S.S."/>
            <person name="Banfield J.F."/>
        </authorList>
    </citation>
    <scope>NUCLEOTIDE SEQUENCE [LARGE SCALE GENOMIC DNA]</scope>
</reference>
<keyword evidence="4 7" id="KW-0255">Endonuclease</keyword>
<feature type="binding site" evidence="7">
    <location>
        <position position="130"/>
    </location>
    <ligand>
        <name>Zn(2+)</name>
        <dbReference type="ChEBI" id="CHEBI:29105"/>
        <note>catalytic</note>
    </ligand>
</feature>
<comment type="similarity">
    <text evidence="1 7">Belongs to the endoribonuclease YbeY family.</text>
</comment>
<dbReference type="PANTHER" id="PTHR46986">
    <property type="entry name" value="ENDORIBONUCLEASE YBEY, CHLOROPLASTIC"/>
    <property type="match status" value="1"/>
</dbReference>
<dbReference type="NCBIfam" id="TIGR00043">
    <property type="entry name" value="rRNA maturation RNase YbeY"/>
    <property type="match status" value="1"/>
</dbReference>
<dbReference type="Proteomes" id="UP000177979">
    <property type="component" value="Unassembled WGS sequence"/>
</dbReference>
<keyword evidence="3 7" id="KW-0479">Metal-binding</keyword>
<keyword evidence="7" id="KW-0963">Cytoplasm</keyword>
<comment type="caution">
    <text evidence="8">The sequence shown here is derived from an EMBL/GenBank/DDBJ whole genome shotgun (WGS) entry which is preliminary data.</text>
</comment>
<keyword evidence="5 7" id="KW-0378">Hydrolase</keyword>
<dbReference type="GO" id="GO:0005737">
    <property type="term" value="C:cytoplasm"/>
    <property type="evidence" value="ECO:0007669"/>
    <property type="project" value="UniProtKB-SubCell"/>
</dbReference>
<dbReference type="SUPFAM" id="SSF55486">
    <property type="entry name" value="Metalloproteases ('zincins'), catalytic domain"/>
    <property type="match status" value="1"/>
</dbReference>
<dbReference type="Gene3D" id="3.40.390.30">
    <property type="entry name" value="Metalloproteases ('zincins'), catalytic domain"/>
    <property type="match status" value="1"/>
</dbReference>
<evidence type="ECO:0000256" key="6">
    <source>
        <dbReference type="ARBA" id="ARBA00022833"/>
    </source>
</evidence>
<comment type="function">
    <text evidence="7">Single strand-specific metallo-endoribonuclease involved in late-stage 70S ribosome quality control and in maturation of the 3' terminus of the 16S rRNA.</text>
</comment>
<dbReference type="GO" id="GO:0008270">
    <property type="term" value="F:zinc ion binding"/>
    <property type="evidence" value="ECO:0007669"/>
    <property type="project" value="UniProtKB-UniRule"/>
</dbReference>
<dbReference type="GO" id="GO:0006364">
    <property type="term" value="P:rRNA processing"/>
    <property type="evidence" value="ECO:0007669"/>
    <property type="project" value="UniProtKB-UniRule"/>
</dbReference>
<evidence type="ECO:0000313" key="9">
    <source>
        <dbReference type="Proteomes" id="UP000177979"/>
    </source>
</evidence>
<keyword evidence="7" id="KW-0698">rRNA processing</keyword>
<gene>
    <name evidence="7" type="primary">ybeY</name>
    <name evidence="8" type="ORF">A2703_03345</name>
</gene>
<evidence type="ECO:0000256" key="7">
    <source>
        <dbReference type="HAMAP-Rule" id="MF_00009"/>
    </source>
</evidence>
<accession>A0A1F5EVJ6</accession>
<dbReference type="GO" id="GO:0004222">
    <property type="term" value="F:metalloendopeptidase activity"/>
    <property type="evidence" value="ECO:0007669"/>
    <property type="project" value="InterPro"/>
</dbReference>